<name>A0A0T6LNP1_WENVI</name>
<dbReference type="RefSeq" id="WP_018383932.1">
    <property type="nucleotide sequence ID" value="NZ_LLZU01000035.1"/>
</dbReference>
<evidence type="ECO:0000313" key="1">
    <source>
        <dbReference type="EMBL" id="KRV47723.1"/>
    </source>
</evidence>
<reference evidence="1 2" key="1">
    <citation type="submission" date="2015-10" db="EMBL/GenBank/DDBJ databases">
        <title>Draft genome sequence of pyrrolomycin-producing Streptomyces vitaminophilus.</title>
        <authorList>
            <person name="Graham D.E."/>
            <person name="Mahan K.M."/>
            <person name="Klingeman D.M."/>
            <person name="Hettich R.L."/>
            <person name="Parry R.J."/>
        </authorList>
    </citation>
    <scope>NUCLEOTIDE SEQUENCE [LARGE SCALE GENOMIC DNA]</scope>
    <source>
        <strain evidence="1 2">ATCC 31673</strain>
    </source>
</reference>
<dbReference type="AlphaFoldDB" id="A0A0T6LNP1"/>
<dbReference type="eggNOG" id="ENOG5034A2I">
    <property type="taxonomic scope" value="Bacteria"/>
</dbReference>
<dbReference type="OrthoDB" id="4315179at2"/>
<dbReference type="Proteomes" id="UP000050867">
    <property type="component" value="Unassembled WGS sequence"/>
</dbReference>
<gene>
    <name evidence="1" type="ORF">AQ490_04895</name>
</gene>
<dbReference type="EMBL" id="LLZU01000035">
    <property type="protein sequence ID" value="KRV47723.1"/>
    <property type="molecule type" value="Genomic_DNA"/>
</dbReference>
<sequence>MATGGFVRLPDGSVVVALLLAHPAGGPGPLRVIAHAASRQRALTRVRNLGFHGVQLRGNSAPPNPDEVSAVLYHPQGLLWRPAYAGQDELWRPIGALFRPAGPQHAADRGRPTGG</sequence>
<organism evidence="1 2">
    <name type="scientific">Wenjunlia vitaminophila</name>
    <name type="common">Streptomyces vitaminophilus</name>
    <dbReference type="NCBI Taxonomy" id="76728"/>
    <lineage>
        <taxon>Bacteria</taxon>
        <taxon>Bacillati</taxon>
        <taxon>Actinomycetota</taxon>
        <taxon>Actinomycetes</taxon>
        <taxon>Kitasatosporales</taxon>
        <taxon>Streptomycetaceae</taxon>
        <taxon>Wenjunlia</taxon>
    </lineage>
</organism>
<protein>
    <submittedName>
        <fullName evidence="1">Uncharacterized protein</fullName>
    </submittedName>
</protein>
<comment type="caution">
    <text evidence="1">The sequence shown here is derived from an EMBL/GenBank/DDBJ whole genome shotgun (WGS) entry which is preliminary data.</text>
</comment>
<accession>A0A0T6LNP1</accession>
<proteinExistence type="predicted"/>
<keyword evidence="2" id="KW-1185">Reference proteome</keyword>
<evidence type="ECO:0000313" key="2">
    <source>
        <dbReference type="Proteomes" id="UP000050867"/>
    </source>
</evidence>